<geneLocation type="plasmid" evidence="1 2">
    <name>unnamed1</name>
</geneLocation>
<dbReference type="RefSeq" id="WP_066665965.1">
    <property type="nucleotide sequence ID" value="NZ_CBCSCL010000020.1"/>
</dbReference>
<reference evidence="1 2" key="1">
    <citation type="submission" date="2016-06" db="EMBL/GenBank/DDBJ databases">
        <title>Complete genome sequences of Bordetella bronchialis and Bordetella flabilis.</title>
        <authorList>
            <person name="LiPuma J.J."/>
            <person name="Spilker T."/>
        </authorList>
    </citation>
    <scope>NUCLEOTIDE SEQUENCE [LARGE SCALE GENOMIC DNA]</scope>
    <source>
        <strain evidence="1 2">AU10664</strain>
        <plasmid evidence="1 2">unnamed1</plasmid>
    </source>
</reference>
<name>A0A193GMR2_9BORD</name>
<evidence type="ECO:0000313" key="2">
    <source>
        <dbReference type="Proteomes" id="UP000091926"/>
    </source>
</evidence>
<keyword evidence="2" id="KW-1185">Reference proteome</keyword>
<dbReference type="KEGG" id="bfz:BAU07_26300"/>
<proteinExistence type="predicted"/>
<protein>
    <submittedName>
        <fullName evidence="1">Uncharacterized protein</fullName>
    </submittedName>
</protein>
<dbReference type="EMBL" id="CP016173">
    <property type="protein sequence ID" value="ANN80903.1"/>
    <property type="molecule type" value="Genomic_DNA"/>
</dbReference>
<gene>
    <name evidence="1" type="ORF">BAU07_26300</name>
</gene>
<accession>A0A193GMR2</accession>
<evidence type="ECO:0000313" key="1">
    <source>
        <dbReference type="EMBL" id="ANN80903.1"/>
    </source>
</evidence>
<keyword evidence="1" id="KW-0614">Plasmid</keyword>
<organism evidence="1 2">
    <name type="scientific">Bordetella flabilis</name>
    <dbReference type="NCBI Taxonomy" id="463014"/>
    <lineage>
        <taxon>Bacteria</taxon>
        <taxon>Pseudomonadati</taxon>
        <taxon>Pseudomonadota</taxon>
        <taxon>Betaproteobacteria</taxon>
        <taxon>Burkholderiales</taxon>
        <taxon>Alcaligenaceae</taxon>
        <taxon>Bordetella</taxon>
    </lineage>
</organism>
<dbReference type="Proteomes" id="UP000091926">
    <property type="component" value="Plasmid unnamed1"/>
</dbReference>
<dbReference type="AlphaFoldDB" id="A0A193GMR2"/>
<sequence length="195" mass="21149">MRNELLHLLDVAEAAEAGSVLALMGGKSNPHVAQDIPVAAEMLGLLRHFMDRLPYQATEDASLALAPGIYVRSTSRQVIALVPIQAGELDLVAYWLCQGFQSPKLASMPGLLAIPFSIEEHDDQRWLIPEWFALFYVDASVEHCVPLLALRSVLDDSRFSDWVPAALARAASFGLSTDKAVLAAERVVVQKSGAA</sequence>
<dbReference type="OrthoDB" id="9255771at2"/>